<dbReference type="GO" id="GO:0051213">
    <property type="term" value="F:dioxygenase activity"/>
    <property type="evidence" value="ECO:0007669"/>
    <property type="project" value="UniProtKB-KW"/>
</dbReference>
<dbReference type="Pfam" id="PF18029">
    <property type="entry name" value="Glyoxalase_6"/>
    <property type="match status" value="1"/>
</dbReference>
<comment type="caution">
    <text evidence="3">The sequence shown here is derived from an EMBL/GenBank/DDBJ whole genome shotgun (WGS) entry which is preliminary data.</text>
</comment>
<sequence>MTVPKTSVLVLDCAEPEALAGFYASLLGARTAPAEGDPDLLLVAGPSGALLGIRRDPDRVPPSWPLPDGPEQPHLRILVTPDALDEAEREAVALGARPLAAETTAADPASRTTHRRYADPAGHAFVLAATGLTANGAPAR</sequence>
<dbReference type="InterPro" id="IPR029068">
    <property type="entry name" value="Glyas_Bleomycin-R_OHBP_Dase"/>
</dbReference>
<feature type="region of interest" description="Disordered" evidence="1">
    <location>
        <begin position="94"/>
        <end position="114"/>
    </location>
</feature>
<name>A0A0F4JNH3_9ACTN</name>
<dbReference type="RefSeq" id="WP_045947409.1">
    <property type="nucleotide sequence ID" value="NZ_JZWV01000287.1"/>
</dbReference>
<dbReference type="AlphaFoldDB" id="A0A0F4JNH3"/>
<dbReference type="InterPro" id="IPR041581">
    <property type="entry name" value="Glyoxalase_6"/>
</dbReference>
<evidence type="ECO:0000313" key="3">
    <source>
        <dbReference type="EMBL" id="KJY34461.1"/>
    </source>
</evidence>
<evidence type="ECO:0000256" key="1">
    <source>
        <dbReference type="SAM" id="MobiDB-lite"/>
    </source>
</evidence>
<dbReference type="Proteomes" id="UP000033551">
    <property type="component" value="Unassembled WGS sequence"/>
</dbReference>
<keyword evidence="4" id="KW-1185">Reference proteome</keyword>
<dbReference type="SUPFAM" id="SSF54593">
    <property type="entry name" value="Glyoxalase/Bleomycin resistance protein/Dihydroxybiphenyl dioxygenase"/>
    <property type="match status" value="1"/>
</dbReference>
<feature type="domain" description="VOC" evidence="2">
    <location>
        <begin position="5"/>
        <end position="130"/>
    </location>
</feature>
<dbReference type="Gene3D" id="3.10.180.10">
    <property type="entry name" value="2,3-Dihydroxybiphenyl 1,2-Dioxygenase, domain 1"/>
    <property type="match status" value="1"/>
</dbReference>
<dbReference type="OrthoDB" id="1645442at2"/>
<organism evidence="3 4">
    <name type="scientific">Streptomyces katrae</name>
    <dbReference type="NCBI Taxonomy" id="68223"/>
    <lineage>
        <taxon>Bacteria</taxon>
        <taxon>Bacillati</taxon>
        <taxon>Actinomycetota</taxon>
        <taxon>Actinomycetes</taxon>
        <taxon>Kitasatosporales</taxon>
        <taxon>Streptomycetaceae</taxon>
        <taxon>Streptomyces</taxon>
    </lineage>
</organism>
<proteinExistence type="predicted"/>
<dbReference type="PANTHER" id="PTHR35908:SF1">
    <property type="entry name" value="CONSERVED PROTEIN"/>
    <property type="match status" value="1"/>
</dbReference>
<dbReference type="PROSITE" id="PS51819">
    <property type="entry name" value="VOC"/>
    <property type="match status" value="1"/>
</dbReference>
<evidence type="ECO:0000313" key="4">
    <source>
        <dbReference type="Proteomes" id="UP000033551"/>
    </source>
</evidence>
<keyword evidence="3" id="KW-0223">Dioxygenase</keyword>
<dbReference type="EMBL" id="JZWV01000287">
    <property type="protein sequence ID" value="KJY34461.1"/>
    <property type="molecule type" value="Genomic_DNA"/>
</dbReference>
<keyword evidence="3" id="KW-0560">Oxidoreductase</keyword>
<accession>A0A0F4JNH3</accession>
<dbReference type="PATRIC" id="fig|68223.7.peg.6379"/>
<gene>
    <name evidence="3" type="ORF">VR44_11870</name>
</gene>
<protein>
    <submittedName>
        <fullName evidence="3">Extradiol dioxygenase</fullName>
    </submittedName>
</protein>
<reference evidence="3 4" key="1">
    <citation type="submission" date="2015-02" db="EMBL/GenBank/DDBJ databases">
        <authorList>
            <person name="Ju K.-S."/>
            <person name="Doroghazi J.R."/>
            <person name="Metcalf W."/>
        </authorList>
    </citation>
    <scope>NUCLEOTIDE SEQUENCE [LARGE SCALE GENOMIC DNA]</scope>
    <source>
        <strain evidence="3 4">NRRL ISP-5550</strain>
    </source>
</reference>
<dbReference type="InterPro" id="IPR037523">
    <property type="entry name" value="VOC_core"/>
</dbReference>
<dbReference type="PANTHER" id="PTHR35908">
    <property type="entry name" value="HYPOTHETICAL FUSION PROTEIN"/>
    <property type="match status" value="1"/>
</dbReference>
<evidence type="ECO:0000259" key="2">
    <source>
        <dbReference type="PROSITE" id="PS51819"/>
    </source>
</evidence>